<evidence type="ECO:0000256" key="1">
    <source>
        <dbReference type="ARBA" id="ARBA00007343"/>
    </source>
</evidence>
<protein>
    <recommendedName>
        <fullName evidence="7">LRRCT domain-containing protein</fullName>
    </recommendedName>
</protein>
<dbReference type="Proteomes" id="UP000662637">
    <property type="component" value="Unassembled WGS sequence"/>
</dbReference>
<dbReference type="InterPro" id="IPR032675">
    <property type="entry name" value="LRR_dom_sf"/>
</dbReference>
<comment type="caution">
    <text evidence="8">The sequence shown here is derived from an EMBL/GenBank/DDBJ whole genome shotgun (WGS) entry which is preliminary data.</text>
</comment>
<comment type="similarity">
    <text evidence="1">Belongs to the G-protein coupled receptor 2 family. Adhesion G-protein coupled receptor (ADGR) subfamily.</text>
</comment>
<sequence length="327" mass="34905">MAQGTQDTCRGPRQSTRDLSENALQAIPRKAFRGATDLKNLQLDKNHISCIEEGAFRALRGLEVLTLNNNNITTIPVSSFNHMPKLRTFRLHSNHLFCDCHLAWLSQWLRQRPTIGLFTQCSGPASLRGLNVAEVQKSEFSCSATSVPSHLLAPATTACGPQSPLLVPDAASPDPPPFSPVTTCDRALTLPVLHPSPSGPRVLKFALSLGARRGDPMPVPLLFLLPLPPWPLGLHAAEGLEEPAAWAVPAVCTHGPPELPSARKALVGSASPPWPQAPTHCPQPCVRLSLLLGPPAPAFLSFSPVGCTLPSCGLRPLLTPQSLGSLL</sequence>
<dbReference type="InterPro" id="IPR000483">
    <property type="entry name" value="Cys-rich_flank_reg_C"/>
</dbReference>
<accession>A0A834QV13</accession>
<feature type="domain" description="LRRCT" evidence="7">
    <location>
        <begin position="94"/>
        <end position="143"/>
    </location>
</feature>
<dbReference type="EMBL" id="WJEC01000167">
    <property type="protein sequence ID" value="KAF7485005.1"/>
    <property type="molecule type" value="Genomic_DNA"/>
</dbReference>
<dbReference type="PANTHER" id="PTHR45930:SF4">
    <property type="entry name" value="ADHESION G PROTEIN-COUPLED RECEPTOR A3"/>
    <property type="match status" value="1"/>
</dbReference>
<dbReference type="AlphaFoldDB" id="A0A834QV13"/>
<evidence type="ECO:0000256" key="3">
    <source>
        <dbReference type="ARBA" id="ARBA00022729"/>
    </source>
</evidence>
<keyword evidence="5" id="KW-0675">Receptor</keyword>
<dbReference type="InterPro" id="IPR003591">
    <property type="entry name" value="Leu-rich_rpt_typical-subtyp"/>
</dbReference>
<organism evidence="8 9">
    <name type="scientific">Marmota monax</name>
    <name type="common">Woodchuck</name>
    <dbReference type="NCBI Taxonomy" id="9995"/>
    <lineage>
        <taxon>Eukaryota</taxon>
        <taxon>Metazoa</taxon>
        <taxon>Chordata</taxon>
        <taxon>Craniata</taxon>
        <taxon>Vertebrata</taxon>
        <taxon>Euteleostomi</taxon>
        <taxon>Mammalia</taxon>
        <taxon>Eutheria</taxon>
        <taxon>Euarchontoglires</taxon>
        <taxon>Glires</taxon>
        <taxon>Rodentia</taxon>
        <taxon>Sciuromorpha</taxon>
        <taxon>Sciuridae</taxon>
        <taxon>Xerinae</taxon>
        <taxon>Marmotini</taxon>
        <taxon>Marmota</taxon>
    </lineage>
</organism>
<feature type="region of interest" description="Disordered" evidence="6">
    <location>
        <begin position="1"/>
        <end position="20"/>
    </location>
</feature>
<dbReference type="Pfam" id="PF01463">
    <property type="entry name" value="LRRCT"/>
    <property type="match status" value="1"/>
</dbReference>
<dbReference type="PANTHER" id="PTHR45930">
    <property type="entry name" value="G-PROTEIN COUPLED RECEPTOR 124-LIKE PROTEIN"/>
    <property type="match status" value="1"/>
</dbReference>
<evidence type="ECO:0000313" key="8">
    <source>
        <dbReference type="EMBL" id="KAF7485005.1"/>
    </source>
</evidence>
<evidence type="ECO:0000313" key="9">
    <source>
        <dbReference type="Proteomes" id="UP000662637"/>
    </source>
</evidence>
<dbReference type="FunFam" id="3.80.10.10:FF:000290">
    <property type="entry name" value="Slit guidance ligand 1"/>
    <property type="match status" value="1"/>
</dbReference>
<name>A0A834QV13_MARMO</name>
<dbReference type="SUPFAM" id="SSF52058">
    <property type="entry name" value="L domain-like"/>
    <property type="match status" value="1"/>
</dbReference>
<keyword evidence="2" id="KW-0433">Leucine-rich repeat</keyword>
<gene>
    <name evidence="8" type="ORF">GHT09_003434</name>
</gene>
<evidence type="ECO:0000259" key="7">
    <source>
        <dbReference type="SMART" id="SM00082"/>
    </source>
</evidence>
<dbReference type="InterPro" id="IPR051963">
    <property type="entry name" value="Adhesion_GPCR_A"/>
</dbReference>
<reference evidence="8" key="1">
    <citation type="submission" date="2020-08" db="EMBL/GenBank/DDBJ databases">
        <authorList>
            <person name="Shumante A."/>
            <person name="Zimin A.V."/>
            <person name="Puiu D."/>
            <person name="Salzberg S.L."/>
        </authorList>
    </citation>
    <scope>NUCLEOTIDE SEQUENCE</scope>
    <source>
        <strain evidence="8">WC2-LM</strain>
        <tissue evidence="8">Liver</tissue>
    </source>
</reference>
<dbReference type="SMART" id="SM00369">
    <property type="entry name" value="LRR_TYP"/>
    <property type="match status" value="3"/>
</dbReference>
<dbReference type="SMART" id="SM00082">
    <property type="entry name" value="LRRCT"/>
    <property type="match status" value="1"/>
</dbReference>
<dbReference type="Pfam" id="PF13855">
    <property type="entry name" value="LRR_8"/>
    <property type="match status" value="1"/>
</dbReference>
<keyword evidence="3" id="KW-0732">Signal</keyword>
<evidence type="ECO:0000256" key="2">
    <source>
        <dbReference type="ARBA" id="ARBA00022614"/>
    </source>
</evidence>
<dbReference type="GO" id="GO:0005886">
    <property type="term" value="C:plasma membrane"/>
    <property type="evidence" value="ECO:0007669"/>
    <property type="project" value="TreeGrafter"/>
</dbReference>
<dbReference type="GO" id="GO:0007166">
    <property type="term" value="P:cell surface receptor signaling pathway"/>
    <property type="evidence" value="ECO:0007669"/>
    <property type="project" value="TreeGrafter"/>
</dbReference>
<dbReference type="PROSITE" id="PS51450">
    <property type="entry name" value="LRR"/>
    <property type="match status" value="1"/>
</dbReference>
<evidence type="ECO:0000256" key="4">
    <source>
        <dbReference type="ARBA" id="ARBA00022737"/>
    </source>
</evidence>
<keyword evidence="4" id="KW-0677">Repeat</keyword>
<evidence type="ECO:0000256" key="6">
    <source>
        <dbReference type="SAM" id="MobiDB-lite"/>
    </source>
</evidence>
<dbReference type="InterPro" id="IPR001611">
    <property type="entry name" value="Leu-rich_rpt"/>
</dbReference>
<evidence type="ECO:0000256" key="5">
    <source>
        <dbReference type="ARBA" id="ARBA00023170"/>
    </source>
</evidence>
<dbReference type="Gene3D" id="3.80.10.10">
    <property type="entry name" value="Ribonuclease Inhibitor"/>
    <property type="match status" value="1"/>
</dbReference>
<proteinExistence type="inferred from homology"/>